<dbReference type="AlphaFoldDB" id="A0A1F7J2T4"/>
<proteinExistence type="predicted"/>
<reference evidence="1 2" key="1">
    <citation type="journal article" date="2016" name="Nat. Commun.">
        <title>Thousands of microbial genomes shed light on interconnected biogeochemical processes in an aquifer system.</title>
        <authorList>
            <person name="Anantharaman K."/>
            <person name="Brown C.T."/>
            <person name="Hug L.A."/>
            <person name="Sharon I."/>
            <person name="Castelle C.J."/>
            <person name="Probst A.J."/>
            <person name="Thomas B.C."/>
            <person name="Singh A."/>
            <person name="Wilkins M.J."/>
            <person name="Karaoz U."/>
            <person name="Brodie E.L."/>
            <person name="Williams K.H."/>
            <person name="Hubbard S.S."/>
            <person name="Banfield J.F."/>
        </authorList>
    </citation>
    <scope>NUCLEOTIDE SEQUENCE [LARGE SCALE GENOMIC DNA]</scope>
</reference>
<organism evidence="1 2">
    <name type="scientific">Candidatus Roizmanbacteria bacterium RIFCSPLOWO2_01_FULL_40_42</name>
    <dbReference type="NCBI Taxonomy" id="1802066"/>
    <lineage>
        <taxon>Bacteria</taxon>
        <taxon>Candidatus Roizmaniibacteriota</taxon>
    </lineage>
</organism>
<dbReference type="EMBL" id="MGAQ01000023">
    <property type="protein sequence ID" value="OGK49927.1"/>
    <property type="molecule type" value="Genomic_DNA"/>
</dbReference>
<gene>
    <name evidence="1" type="ORF">A3B50_00760</name>
</gene>
<name>A0A1F7J2T4_9BACT</name>
<accession>A0A1F7J2T4</accession>
<evidence type="ECO:0000313" key="1">
    <source>
        <dbReference type="EMBL" id="OGK49927.1"/>
    </source>
</evidence>
<sequence length="367" mass="40096">MNKVIVGALVFLILLIFISVLFTSFLGGRNQQGQGVSVTPIPTQQFESSGQKDFSASQQVVEKINKTFSSDELEQVDAFNKKLPFSSDSLDIGYSDALGQYFIQKKNPDADQELEEFLSENNMLDLKNDFDYLFVTTNTSVAAAILKAENDFIKSELDQSEESTESAAPKGKTDQEKNILLLTELTVALQNLGKKTDLAGAIANPTAIDEIFNEAGGKVGTPPKMLKAIMSIECGRLLGAPPQEIASYSAPGAGLPPSHFCYRNRGGYPAFGPMQFVPGTFARYGSSVNRLGGYTHRPNIQNIRDSVYAAAELFLLNSGATGGNWGPEQIKRAYVCYAAGCRQYDTGRLGADTQRLFAMFLERYNSY</sequence>
<evidence type="ECO:0008006" key="3">
    <source>
        <dbReference type="Google" id="ProtNLM"/>
    </source>
</evidence>
<dbReference type="InterPro" id="IPR023346">
    <property type="entry name" value="Lysozyme-like_dom_sf"/>
</dbReference>
<protein>
    <recommendedName>
        <fullName evidence="3">Transglycosylase SLT domain-containing protein</fullName>
    </recommendedName>
</protein>
<comment type="caution">
    <text evidence="1">The sequence shown here is derived from an EMBL/GenBank/DDBJ whole genome shotgun (WGS) entry which is preliminary data.</text>
</comment>
<dbReference type="Proteomes" id="UP000178558">
    <property type="component" value="Unassembled WGS sequence"/>
</dbReference>
<dbReference type="SUPFAM" id="SSF53955">
    <property type="entry name" value="Lysozyme-like"/>
    <property type="match status" value="1"/>
</dbReference>
<evidence type="ECO:0000313" key="2">
    <source>
        <dbReference type="Proteomes" id="UP000178558"/>
    </source>
</evidence>
<dbReference type="Gene3D" id="1.10.530.10">
    <property type="match status" value="1"/>
</dbReference>